<keyword evidence="4" id="KW-0808">Transferase</keyword>
<evidence type="ECO:0000256" key="9">
    <source>
        <dbReference type="ARBA" id="ARBA00048968"/>
    </source>
</evidence>
<dbReference type="CDD" id="cd16833">
    <property type="entry name" value="YfiH"/>
    <property type="match status" value="1"/>
</dbReference>
<comment type="catalytic activity">
    <reaction evidence="8">
        <text>adenosine + H2O + H(+) = inosine + NH4(+)</text>
        <dbReference type="Rhea" id="RHEA:24408"/>
        <dbReference type="ChEBI" id="CHEBI:15377"/>
        <dbReference type="ChEBI" id="CHEBI:15378"/>
        <dbReference type="ChEBI" id="CHEBI:16335"/>
        <dbReference type="ChEBI" id="CHEBI:17596"/>
        <dbReference type="ChEBI" id="CHEBI:28938"/>
        <dbReference type="EC" id="3.5.4.4"/>
    </reaction>
    <physiologicalReaction direction="left-to-right" evidence="8">
        <dbReference type="Rhea" id="RHEA:24409"/>
    </physiologicalReaction>
</comment>
<dbReference type="GO" id="GO:0005507">
    <property type="term" value="F:copper ion binding"/>
    <property type="evidence" value="ECO:0007669"/>
    <property type="project" value="TreeGrafter"/>
</dbReference>
<evidence type="ECO:0000256" key="8">
    <source>
        <dbReference type="ARBA" id="ARBA00047989"/>
    </source>
</evidence>
<evidence type="ECO:0000256" key="3">
    <source>
        <dbReference type="ARBA" id="ARBA00007353"/>
    </source>
</evidence>
<proteinExistence type="inferred from homology"/>
<comment type="catalytic activity">
    <reaction evidence="10">
        <text>S-methyl-5'-thioadenosine + phosphate = 5-(methylsulfanyl)-alpha-D-ribose 1-phosphate + adenine</text>
        <dbReference type="Rhea" id="RHEA:11852"/>
        <dbReference type="ChEBI" id="CHEBI:16708"/>
        <dbReference type="ChEBI" id="CHEBI:17509"/>
        <dbReference type="ChEBI" id="CHEBI:43474"/>
        <dbReference type="ChEBI" id="CHEBI:58533"/>
        <dbReference type="EC" id="2.4.2.28"/>
    </reaction>
    <physiologicalReaction direction="left-to-right" evidence="10">
        <dbReference type="Rhea" id="RHEA:11853"/>
    </physiologicalReaction>
</comment>
<evidence type="ECO:0000256" key="2">
    <source>
        <dbReference type="ARBA" id="ARBA00003215"/>
    </source>
</evidence>
<dbReference type="InterPro" id="IPR003730">
    <property type="entry name" value="Cu_polyphenol_OxRdtase"/>
</dbReference>
<dbReference type="PANTHER" id="PTHR30616">
    <property type="entry name" value="UNCHARACTERIZED PROTEIN YFIH"/>
    <property type="match status" value="1"/>
</dbReference>
<dbReference type="SUPFAM" id="SSF64438">
    <property type="entry name" value="CNF1/YfiH-like putative cysteine hydrolases"/>
    <property type="match status" value="1"/>
</dbReference>
<evidence type="ECO:0000256" key="7">
    <source>
        <dbReference type="ARBA" id="ARBA00022833"/>
    </source>
</evidence>
<dbReference type="AlphaFoldDB" id="A0A6J4Q9T8"/>
<dbReference type="InterPro" id="IPR038371">
    <property type="entry name" value="Cu_polyphenol_OxRdtase_sf"/>
</dbReference>
<gene>
    <name evidence="11" type="ORF">AVDCRST_MAG22-3657</name>
</gene>
<dbReference type="EMBL" id="CADCUV010000176">
    <property type="protein sequence ID" value="CAA9435827.1"/>
    <property type="molecule type" value="Genomic_DNA"/>
</dbReference>
<comment type="function">
    <text evidence="2">Purine nucleoside enzyme that catalyzes the phosphorolysis of adenosine and inosine nucleosides, yielding D-ribose 1-phosphate and the respective free bases, adenine and hypoxanthine. Also catalyzes the phosphorolysis of S-methyl-5'-thioadenosine into adenine and S-methyl-5-thio-alpha-D-ribose 1-phosphate. Also has adenosine deaminase activity.</text>
</comment>
<reference evidence="11" key="1">
    <citation type="submission" date="2020-02" db="EMBL/GenBank/DDBJ databases">
        <authorList>
            <person name="Meier V. D."/>
        </authorList>
    </citation>
    <scope>NUCLEOTIDE SEQUENCE</scope>
    <source>
        <strain evidence="11">AVDCRST_MAG22</strain>
    </source>
</reference>
<accession>A0A6J4Q9T8</accession>
<dbReference type="PANTHER" id="PTHR30616:SF2">
    <property type="entry name" value="PURINE NUCLEOSIDE PHOSPHORYLASE LACC1"/>
    <property type="match status" value="1"/>
</dbReference>
<name>A0A6J4Q9T8_9ACTN</name>
<dbReference type="GO" id="GO:0016787">
    <property type="term" value="F:hydrolase activity"/>
    <property type="evidence" value="ECO:0007669"/>
    <property type="project" value="UniProtKB-KW"/>
</dbReference>
<evidence type="ECO:0000256" key="5">
    <source>
        <dbReference type="ARBA" id="ARBA00022723"/>
    </source>
</evidence>
<comment type="similarity">
    <text evidence="3">Belongs to the purine nucleoside phosphorylase YfiH/LACC1 family.</text>
</comment>
<protein>
    <submittedName>
        <fullName evidence="11">FIG00003370: Multicopper polyphenol oxidase</fullName>
    </submittedName>
</protein>
<comment type="catalytic activity">
    <reaction evidence="9">
        <text>adenosine + phosphate = alpha-D-ribose 1-phosphate + adenine</text>
        <dbReference type="Rhea" id="RHEA:27642"/>
        <dbReference type="ChEBI" id="CHEBI:16335"/>
        <dbReference type="ChEBI" id="CHEBI:16708"/>
        <dbReference type="ChEBI" id="CHEBI:43474"/>
        <dbReference type="ChEBI" id="CHEBI:57720"/>
        <dbReference type="EC" id="2.4.2.1"/>
    </reaction>
    <physiologicalReaction direction="left-to-right" evidence="9">
        <dbReference type="Rhea" id="RHEA:27643"/>
    </physiologicalReaction>
</comment>
<dbReference type="Gene3D" id="3.60.140.10">
    <property type="entry name" value="CNF1/YfiH-like putative cysteine hydrolases"/>
    <property type="match status" value="1"/>
</dbReference>
<dbReference type="Pfam" id="PF02578">
    <property type="entry name" value="Cu-oxidase_4"/>
    <property type="match status" value="1"/>
</dbReference>
<evidence type="ECO:0000256" key="10">
    <source>
        <dbReference type="ARBA" id="ARBA00049893"/>
    </source>
</evidence>
<evidence type="ECO:0000256" key="6">
    <source>
        <dbReference type="ARBA" id="ARBA00022801"/>
    </source>
</evidence>
<keyword evidence="5" id="KW-0479">Metal-binding</keyword>
<evidence type="ECO:0000313" key="11">
    <source>
        <dbReference type="EMBL" id="CAA9435827.1"/>
    </source>
</evidence>
<organism evidence="11">
    <name type="scientific">uncultured Rubrobacteraceae bacterium</name>
    <dbReference type="NCBI Taxonomy" id="349277"/>
    <lineage>
        <taxon>Bacteria</taxon>
        <taxon>Bacillati</taxon>
        <taxon>Actinomycetota</taxon>
        <taxon>Rubrobacteria</taxon>
        <taxon>Rubrobacterales</taxon>
        <taxon>Rubrobacteraceae</taxon>
        <taxon>environmental samples</taxon>
    </lineage>
</organism>
<comment type="catalytic activity">
    <reaction evidence="1">
        <text>inosine + phosphate = alpha-D-ribose 1-phosphate + hypoxanthine</text>
        <dbReference type="Rhea" id="RHEA:27646"/>
        <dbReference type="ChEBI" id="CHEBI:17368"/>
        <dbReference type="ChEBI" id="CHEBI:17596"/>
        <dbReference type="ChEBI" id="CHEBI:43474"/>
        <dbReference type="ChEBI" id="CHEBI:57720"/>
        <dbReference type="EC" id="2.4.2.1"/>
    </reaction>
    <physiologicalReaction direction="left-to-right" evidence="1">
        <dbReference type="Rhea" id="RHEA:27647"/>
    </physiologicalReaction>
</comment>
<dbReference type="GO" id="GO:0017061">
    <property type="term" value="F:S-methyl-5-thioadenosine phosphorylase activity"/>
    <property type="evidence" value="ECO:0007669"/>
    <property type="project" value="UniProtKB-EC"/>
</dbReference>
<dbReference type="InterPro" id="IPR011324">
    <property type="entry name" value="Cytotoxic_necrot_fac-like_cat"/>
</dbReference>
<keyword evidence="6" id="KW-0378">Hydrolase</keyword>
<evidence type="ECO:0000256" key="1">
    <source>
        <dbReference type="ARBA" id="ARBA00000553"/>
    </source>
</evidence>
<keyword evidence="7" id="KW-0862">Zinc</keyword>
<evidence type="ECO:0000256" key="4">
    <source>
        <dbReference type="ARBA" id="ARBA00022679"/>
    </source>
</evidence>
<sequence length="253" mass="26306">MRAPLPELHDGAPATVHAAAGGAVYVSPDPEPEGARVFFFTRLGGVSGPPYDELNVSVKVGDDRESVERNIGIIRGALDDRPSAWVKQVAGDAVARVSAGGFAGEADALVTAERDLCLNVAVADCVPVALAGEDEVAMVHSGWRGTLSGISGKAAGLMAGGVPRAYIGPCIRGCCYEVSPELADAFAEEFGDGVVAGRQLSLPDAIREDLERAGVEVVDLGLCTGCRPDLFFSHRKQKPLTGRSLASVVKVPR</sequence>